<evidence type="ECO:0000313" key="2">
    <source>
        <dbReference type="EMBL" id="PVU92010.1"/>
    </source>
</evidence>
<protein>
    <submittedName>
        <fullName evidence="2">Uncharacterized protein</fullName>
    </submittedName>
</protein>
<sequence length="285" mass="31820">MDKEQKSLEAQEAATNPLRKSGRIVASRYMQSAKTRTGTNNPTEKSSQSDRSGVVSGQNRTSHSSLSSSVTKKTSIEKRPSSMFKQSSELVSKSGAGVADIQTYKSTARSSSSTLRVSKLTQRPSATTINRKTSTHSIERKVTDESTRQKASLQNVSQIQRQSIGDNHQADQENELEYILWALIAINSEVLYKDEIKKMQQKLEYSKQELCSEYETQQETNVKLDCLEKMLGASDWLLHNQTLLEAINKSLGLISEDYEKIGKILQQSASILPISNICIYDQGMN</sequence>
<feature type="compositionally biased region" description="Polar residues" evidence="1">
    <location>
        <begin position="103"/>
        <end position="136"/>
    </location>
</feature>
<proteinExistence type="predicted"/>
<accession>A0A2T9YI57</accession>
<gene>
    <name evidence="2" type="ORF">BB561_004079</name>
</gene>
<dbReference type="STRING" id="133385.A0A2T9YI57"/>
<evidence type="ECO:0000256" key="1">
    <source>
        <dbReference type="SAM" id="MobiDB-lite"/>
    </source>
</evidence>
<feature type="compositionally biased region" description="Polar residues" evidence="1">
    <location>
        <begin position="29"/>
        <end position="60"/>
    </location>
</feature>
<dbReference type="AlphaFoldDB" id="A0A2T9YI57"/>
<organism evidence="2 3">
    <name type="scientific">Smittium simulii</name>
    <dbReference type="NCBI Taxonomy" id="133385"/>
    <lineage>
        <taxon>Eukaryota</taxon>
        <taxon>Fungi</taxon>
        <taxon>Fungi incertae sedis</taxon>
        <taxon>Zoopagomycota</taxon>
        <taxon>Kickxellomycotina</taxon>
        <taxon>Harpellomycetes</taxon>
        <taxon>Harpellales</taxon>
        <taxon>Legeriomycetaceae</taxon>
        <taxon>Smittium</taxon>
    </lineage>
</organism>
<feature type="region of interest" description="Disordered" evidence="1">
    <location>
        <begin position="1"/>
        <end position="168"/>
    </location>
</feature>
<feature type="compositionally biased region" description="Basic and acidic residues" evidence="1">
    <location>
        <begin position="137"/>
        <end position="148"/>
    </location>
</feature>
<feature type="compositionally biased region" description="Polar residues" evidence="1">
    <location>
        <begin position="149"/>
        <end position="166"/>
    </location>
</feature>
<dbReference type="Proteomes" id="UP000245383">
    <property type="component" value="Unassembled WGS sequence"/>
</dbReference>
<comment type="caution">
    <text evidence="2">The sequence shown here is derived from an EMBL/GenBank/DDBJ whole genome shotgun (WGS) entry which is preliminary data.</text>
</comment>
<evidence type="ECO:0000313" key="3">
    <source>
        <dbReference type="Proteomes" id="UP000245383"/>
    </source>
</evidence>
<name>A0A2T9YI57_9FUNG</name>
<keyword evidence="3" id="KW-1185">Reference proteome</keyword>
<feature type="compositionally biased region" description="Low complexity" evidence="1">
    <location>
        <begin position="61"/>
        <end position="73"/>
    </location>
</feature>
<dbReference type="OrthoDB" id="5758921at2759"/>
<reference evidence="2 3" key="1">
    <citation type="journal article" date="2018" name="MBio">
        <title>Comparative Genomics Reveals the Core Gene Toolbox for the Fungus-Insect Symbiosis.</title>
        <authorList>
            <person name="Wang Y."/>
            <person name="Stata M."/>
            <person name="Wang W."/>
            <person name="Stajich J.E."/>
            <person name="White M.M."/>
            <person name="Moncalvo J.M."/>
        </authorList>
    </citation>
    <scope>NUCLEOTIDE SEQUENCE [LARGE SCALE GENOMIC DNA]</scope>
    <source>
        <strain evidence="2 3">SWE-8-4</strain>
    </source>
</reference>
<dbReference type="EMBL" id="MBFR01000178">
    <property type="protein sequence ID" value="PVU92010.1"/>
    <property type="molecule type" value="Genomic_DNA"/>
</dbReference>